<comment type="caution">
    <text evidence="2">The sequence shown here is derived from an EMBL/GenBank/DDBJ whole genome shotgun (WGS) entry which is preliminary data.</text>
</comment>
<dbReference type="Pfam" id="PF12680">
    <property type="entry name" value="SnoaL_2"/>
    <property type="match status" value="1"/>
</dbReference>
<feature type="domain" description="SnoaL-like" evidence="1">
    <location>
        <begin position="15"/>
        <end position="115"/>
    </location>
</feature>
<accession>A0A270NNM9</accession>
<dbReference type="SUPFAM" id="SSF54427">
    <property type="entry name" value="NTF2-like"/>
    <property type="match status" value="1"/>
</dbReference>
<dbReference type="InterPro" id="IPR032710">
    <property type="entry name" value="NTF2-like_dom_sf"/>
</dbReference>
<dbReference type="AlphaFoldDB" id="A0A270NNM9"/>
<evidence type="ECO:0000259" key="1">
    <source>
        <dbReference type="Pfam" id="PF12680"/>
    </source>
</evidence>
<gene>
    <name evidence="2" type="ORF">CEK00_04145</name>
</gene>
<dbReference type="EMBL" id="NJGC01000003">
    <property type="protein sequence ID" value="PAM73733.1"/>
    <property type="molecule type" value="Genomic_DNA"/>
</dbReference>
<protein>
    <recommendedName>
        <fullName evidence="1">SnoaL-like domain-containing protein</fullName>
    </recommendedName>
</protein>
<dbReference type="InterPro" id="IPR037401">
    <property type="entry name" value="SnoaL-like"/>
</dbReference>
<organism evidence="2 3">
    <name type="scientific">Stenotrophomonas maltophilia</name>
    <name type="common">Pseudomonas maltophilia</name>
    <name type="synonym">Xanthomonas maltophilia</name>
    <dbReference type="NCBI Taxonomy" id="40324"/>
    <lineage>
        <taxon>Bacteria</taxon>
        <taxon>Pseudomonadati</taxon>
        <taxon>Pseudomonadota</taxon>
        <taxon>Gammaproteobacteria</taxon>
        <taxon>Lysobacterales</taxon>
        <taxon>Lysobacteraceae</taxon>
        <taxon>Stenotrophomonas</taxon>
        <taxon>Stenotrophomonas maltophilia group</taxon>
    </lineage>
</organism>
<name>A0A270NNM9_STEMA</name>
<proteinExistence type="predicted"/>
<sequence>MTTLSHDQLRAHALAWIDDWNRRDVSAVLAAYADDALFVSALAQPYTGGTRVQGKDALRRYWLAALADRPDLRFELISAICDVEAQTVVVHYVAQAGGKRTHMCEIMRFESGRQVHGEALHGVPAEEGTP</sequence>
<dbReference type="RefSeq" id="WP_095377310.1">
    <property type="nucleotide sequence ID" value="NZ_NJGC01000003.1"/>
</dbReference>
<dbReference type="Proteomes" id="UP000216433">
    <property type="component" value="Unassembled WGS sequence"/>
</dbReference>
<evidence type="ECO:0000313" key="2">
    <source>
        <dbReference type="EMBL" id="PAM73733.1"/>
    </source>
</evidence>
<dbReference type="Gene3D" id="3.10.450.50">
    <property type="match status" value="1"/>
</dbReference>
<reference evidence="2 3" key="1">
    <citation type="submission" date="2017-06" db="EMBL/GenBank/DDBJ databases">
        <title>Genome sequencing and assembly of Stenotrophomonas maltophilia DF07.</title>
        <authorList>
            <person name="Iyer R."/>
        </authorList>
    </citation>
    <scope>NUCLEOTIDE SEQUENCE [LARGE SCALE GENOMIC DNA]</scope>
    <source>
        <strain evidence="2 3">DF07</strain>
    </source>
</reference>
<evidence type="ECO:0000313" key="3">
    <source>
        <dbReference type="Proteomes" id="UP000216433"/>
    </source>
</evidence>